<organism evidence="1 2">
    <name type="scientific">Hypothenemus hampei</name>
    <name type="common">Coffee berry borer</name>
    <dbReference type="NCBI Taxonomy" id="57062"/>
    <lineage>
        <taxon>Eukaryota</taxon>
        <taxon>Metazoa</taxon>
        <taxon>Ecdysozoa</taxon>
        <taxon>Arthropoda</taxon>
        <taxon>Hexapoda</taxon>
        <taxon>Insecta</taxon>
        <taxon>Pterygota</taxon>
        <taxon>Neoptera</taxon>
        <taxon>Endopterygota</taxon>
        <taxon>Coleoptera</taxon>
        <taxon>Polyphaga</taxon>
        <taxon>Cucujiformia</taxon>
        <taxon>Curculionidae</taxon>
        <taxon>Scolytinae</taxon>
        <taxon>Hypothenemus</taxon>
    </lineage>
</organism>
<dbReference type="Proteomes" id="UP001566132">
    <property type="component" value="Unassembled WGS sequence"/>
</dbReference>
<proteinExistence type="predicted"/>
<accession>A0ABD1EYC5</accession>
<name>A0ABD1EYC5_HYPHA</name>
<comment type="caution">
    <text evidence="1">The sequence shown here is derived from an EMBL/GenBank/DDBJ whole genome shotgun (WGS) entry which is preliminary data.</text>
</comment>
<protein>
    <submittedName>
        <fullName evidence="1">Uncharacterized protein</fullName>
    </submittedName>
</protein>
<reference evidence="1 2" key="1">
    <citation type="submission" date="2024-05" db="EMBL/GenBank/DDBJ databases">
        <title>Genetic variation in Jamaican populations of the coffee berry borer (Hypothenemus hampei).</title>
        <authorList>
            <person name="Errbii M."/>
            <person name="Myrie A."/>
        </authorList>
    </citation>
    <scope>NUCLEOTIDE SEQUENCE [LARGE SCALE GENOMIC DNA]</scope>
    <source>
        <strain evidence="1">JA-Hopewell-2020-01-JO</strain>
        <tissue evidence="1">Whole body</tissue>
    </source>
</reference>
<sequence>MSLKSNQLHDQEVQTVVKVFPFILSPEQFRASVTSDKKFCTVLSLEATSESSKFYSLLQFCPYQDIEENSIRVIDLPRKTKLQWERPTHISDENLINCSLADDDGVADMCTDLLMMIRSGKKTMFANTDTQTELMIPKDHRCPGKSATHHKHHKE</sequence>
<evidence type="ECO:0000313" key="2">
    <source>
        <dbReference type="Proteomes" id="UP001566132"/>
    </source>
</evidence>
<dbReference type="EMBL" id="JBDJPC010000004">
    <property type="protein sequence ID" value="KAL1505903.1"/>
    <property type="molecule type" value="Genomic_DNA"/>
</dbReference>
<dbReference type="AlphaFoldDB" id="A0ABD1EYC5"/>
<evidence type="ECO:0000313" key="1">
    <source>
        <dbReference type="EMBL" id="KAL1505903.1"/>
    </source>
</evidence>
<gene>
    <name evidence="1" type="ORF">ABEB36_005356</name>
</gene>
<keyword evidence="2" id="KW-1185">Reference proteome</keyword>